<reference evidence="1 2" key="1">
    <citation type="submission" date="2012-09" db="EMBL/GenBank/DDBJ databases">
        <title>Genome Sequence of alkane-degrading Bacterium Alcanivorax jadensis T9.</title>
        <authorList>
            <person name="Lai Q."/>
            <person name="Shao Z."/>
        </authorList>
    </citation>
    <scope>NUCLEOTIDE SEQUENCE [LARGE SCALE GENOMIC DNA]</scope>
    <source>
        <strain evidence="1 2">T9</strain>
    </source>
</reference>
<dbReference type="Proteomes" id="UP000029443">
    <property type="component" value="Unassembled WGS sequence"/>
</dbReference>
<evidence type="ECO:0000313" key="2">
    <source>
        <dbReference type="Proteomes" id="UP000029443"/>
    </source>
</evidence>
<name>A0ABR4WE13_9GAMM</name>
<gene>
    <name evidence="1" type="ORF">T9A_00978</name>
</gene>
<proteinExistence type="predicted"/>
<evidence type="ECO:0008006" key="3">
    <source>
        <dbReference type="Google" id="ProtNLM"/>
    </source>
</evidence>
<evidence type="ECO:0000313" key="1">
    <source>
        <dbReference type="EMBL" id="KGD61769.1"/>
    </source>
</evidence>
<dbReference type="EMBL" id="ARXU01000003">
    <property type="protein sequence ID" value="KGD61769.1"/>
    <property type="molecule type" value="Genomic_DNA"/>
</dbReference>
<accession>A0ABR4WE13</accession>
<organism evidence="1 2">
    <name type="scientific">Alcanivorax jadensis T9</name>
    <dbReference type="NCBI Taxonomy" id="1177181"/>
    <lineage>
        <taxon>Bacteria</taxon>
        <taxon>Pseudomonadati</taxon>
        <taxon>Pseudomonadota</taxon>
        <taxon>Gammaproteobacteria</taxon>
        <taxon>Oceanospirillales</taxon>
        <taxon>Alcanivoracaceae</taxon>
        <taxon>Alcanivorax</taxon>
    </lineage>
</organism>
<protein>
    <recommendedName>
        <fullName evidence="3">MSHA biogenesis protein MshQ</fullName>
    </recommendedName>
</protein>
<comment type="caution">
    <text evidence="1">The sequence shown here is derived from an EMBL/GenBank/DDBJ whole genome shotgun (WGS) entry which is preliminary data.</text>
</comment>
<keyword evidence="2" id="KW-1185">Reference proteome</keyword>
<sequence length="519" mass="55553">MLVVLAAGPMVGKAALESLDEESLSQVTGTGLAIGFEDFRWLIKPTSYFEQVGSDPVGSTTLQRGDLRWYGVNISGAGTGGFHWDESGGNFGTPCDASSLGCPRGGLISDFAPHDNPYLLRAFSPRGVSYDGTVVNSDPNNPDSTIYEYLAPSAQPEYTFSFWGELEVGRSGNNDNLAVGTGDLLKTQTIIRGNAANSAFRLFQFTQPGNETFAILYHSRLQGDFRFSAAQHDGPGASDVVGQPVRFDALEGLHFKNVDAYVPLGQLYYQALTLDTVPSQDGNFILEIPRLPDVPTHTAVHDHFYSLAVPDSADAGYITARAALLSNTPGATPSHAVDDSYFVTHGYSRWGDWYPCRGVGCPAVSTTVSPNRNTYNDTDDGIFFRKCESCDDFDAFAYMITAVDVRPGQDQYSCPGGSNCGDYAPRGGSGGVADRYYRQAVNCTANSGSDYQCGYGGSYNISAGSDYTTVNKMNPSTLLGVPGTNTLPVIRTGVANLGDARAEGLQVNYMKFTSYGAGN</sequence>